<comment type="similarity">
    <text evidence="1 6 7">Belongs to the universal ribosomal protein uL11 family.</text>
</comment>
<dbReference type="Pfam" id="PF03946">
    <property type="entry name" value="Ribosomal_L11_N"/>
    <property type="match status" value="1"/>
</dbReference>
<evidence type="ECO:0000313" key="10">
    <source>
        <dbReference type="EMBL" id="MBM3282103.1"/>
    </source>
</evidence>
<dbReference type="PANTHER" id="PTHR11661">
    <property type="entry name" value="60S RIBOSOMAL PROTEIN L12"/>
    <property type="match status" value="1"/>
</dbReference>
<dbReference type="PANTHER" id="PTHR11661:SF1">
    <property type="entry name" value="LARGE RIBOSOMAL SUBUNIT PROTEIN UL11M"/>
    <property type="match status" value="1"/>
</dbReference>
<dbReference type="GO" id="GO:0006412">
    <property type="term" value="P:translation"/>
    <property type="evidence" value="ECO:0007669"/>
    <property type="project" value="UniProtKB-UniRule"/>
</dbReference>
<reference evidence="10" key="1">
    <citation type="submission" date="2019-03" db="EMBL/GenBank/DDBJ databases">
        <title>Lake Tanganyika Metagenome-Assembled Genomes (MAGs).</title>
        <authorList>
            <person name="Tran P."/>
        </authorList>
    </citation>
    <scope>NUCLEOTIDE SEQUENCE</scope>
    <source>
        <strain evidence="10">M_DeepCast_50m_m2_156</strain>
    </source>
</reference>
<evidence type="ECO:0000256" key="6">
    <source>
        <dbReference type="HAMAP-Rule" id="MF_00736"/>
    </source>
</evidence>
<dbReference type="InterPro" id="IPR036796">
    <property type="entry name" value="Ribosomal_uL11_N_sf"/>
</dbReference>
<dbReference type="SUPFAM" id="SSF54747">
    <property type="entry name" value="Ribosomal L11/L12e N-terminal domain"/>
    <property type="match status" value="1"/>
</dbReference>
<feature type="domain" description="Large ribosomal subunit protein uL11 C-terminal" evidence="8">
    <location>
        <begin position="67"/>
        <end position="134"/>
    </location>
</feature>
<dbReference type="InterPro" id="IPR036769">
    <property type="entry name" value="Ribosomal_uL11_C_sf"/>
</dbReference>
<comment type="function">
    <text evidence="6">Forms part of the ribosomal stalk which helps the ribosome interact with GTP-bound translation factors.</text>
</comment>
<sequence>MPEIKIMIDGGKATPAPPLGPALAPLGLNVGKIVQEINDKTKAFAGMKVPVVVDVDKSKNYTITVGSPPTSAIITKEAKADKGAGNPKTEVKGNLTFEQVKKIAEMKMGKLNSYTLRSACREIIGTCNSMGITIDGKHAKQAQMDFKDGKYDAQLN</sequence>
<dbReference type="InterPro" id="IPR000911">
    <property type="entry name" value="Ribosomal_uL11"/>
</dbReference>
<evidence type="ECO:0000259" key="8">
    <source>
        <dbReference type="Pfam" id="PF00298"/>
    </source>
</evidence>
<dbReference type="Proteomes" id="UP000774699">
    <property type="component" value="Unassembled WGS sequence"/>
</dbReference>
<dbReference type="Pfam" id="PF00298">
    <property type="entry name" value="Ribosomal_L11"/>
    <property type="match status" value="1"/>
</dbReference>
<dbReference type="SMART" id="SM00649">
    <property type="entry name" value="RL11"/>
    <property type="match status" value="1"/>
</dbReference>
<dbReference type="InterPro" id="IPR020785">
    <property type="entry name" value="Ribosomal_uL11_CS"/>
</dbReference>
<dbReference type="NCBIfam" id="NF002232">
    <property type="entry name" value="PRK01143.1"/>
    <property type="match status" value="1"/>
</dbReference>
<dbReference type="EMBL" id="VGJJ01000010">
    <property type="protein sequence ID" value="MBM3282103.1"/>
    <property type="molecule type" value="Genomic_DNA"/>
</dbReference>
<evidence type="ECO:0000256" key="5">
    <source>
        <dbReference type="ARBA" id="ARBA00023274"/>
    </source>
</evidence>
<dbReference type="Gene3D" id="3.30.1550.10">
    <property type="entry name" value="Ribosomal protein L11/L12, N-terminal domain"/>
    <property type="match status" value="1"/>
</dbReference>
<protein>
    <recommendedName>
        <fullName evidence="6">Large ribosomal subunit protein uL11</fullName>
    </recommendedName>
</protein>
<proteinExistence type="inferred from homology"/>
<dbReference type="HAMAP" id="MF_00736">
    <property type="entry name" value="Ribosomal_uL11"/>
    <property type="match status" value="1"/>
</dbReference>
<accession>A0A8T4C6K0</accession>
<gene>
    <name evidence="6" type="primary">rpl11</name>
    <name evidence="10" type="ORF">FJY86_02055</name>
</gene>
<evidence type="ECO:0000313" key="11">
    <source>
        <dbReference type="Proteomes" id="UP000774699"/>
    </source>
</evidence>
<evidence type="ECO:0000256" key="2">
    <source>
        <dbReference type="ARBA" id="ARBA00022730"/>
    </source>
</evidence>
<dbReference type="GO" id="GO:0015934">
    <property type="term" value="C:large ribosomal subunit"/>
    <property type="evidence" value="ECO:0007669"/>
    <property type="project" value="TreeGrafter"/>
</dbReference>
<keyword evidence="2 6" id="KW-0699">rRNA-binding</keyword>
<dbReference type="GO" id="GO:0003735">
    <property type="term" value="F:structural constituent of ribosome"/>
    <property type="evidence" value="ECO:0007669"/>
    <property type="project" value="InterPro"/>
</dbReference>
<evidence type="ECO:0000256" key="1">
    <source>
        <dbReference type="ARBA" id="ARBA00010537"/>
    </source>
</evidence>
<evidence type="ECO:0000256" key="4">
    <source>
        <dbReference type="ARBA" id="ARBA00022980"/>
    </source>
</evidence>
<evidence type="ECO:0000259" key="9">
    <source>
        <dbReference type="Pfam" id="PF03946"/>
    </source>
</evidence>
<organism evidence="10 11">
    <name type="scientific">Candidatus Iainarchaeum sp</name>
    <dbReference type="NCBI Taxonomy" id="3101447"/>
    <lineage>
        <taxon>Archaea</taxon>
        <taxon>Candidatus Iainarchaeota</taxon>
        <taxon>Candidatus Iainarchaeia</taxon>
        <taxon>Candidatus Iainarchaeales</taxon>
        <taxon>Candidatus Iainarchaeaceae</taxon>
        <taxon>Candidatus Iainarchaeum</taxon>
    </lineage>
</organism>
<keyword evidence="5 6" id="KW-0687">Ribonucleoprotein</keyword>
<comment type="caution">
    <text evidence="10">The sequence shown here is derived from an EMBL/GenBank/DDBJ whole genome shotgun (WGS) entry which is preliminary data.</text>
</comment>
<name>A0A8T4C6K0_9ARCH</name>
<evidence type="ECO:0000256" key="3">
    <source>
        <dbReference type="ARBA" id="ARBA00022884"/>
    </source>
</evidence>
<dbReference type="SUPFAM" id="SSF46906">
    <property type="entry name" value="Ribosomal protein L11, C-terminal domain"/>
    <property type="match status" value="1"/>
</dbReference>
<dbReference type="PROSITE" id="PS00359">
    <property type="entry name" value="RIBOSOMAL_L11"/>
    <property type="match status" value="1"/>
</dbReference>
<dbReference type="CDD" id="cd00349">
    <property type="entry name" value="Ribosomal_L11"/>
    <property type="match status" value="1"/>
</dbReference>
<dbReference type="InterPro" id="IPR020783">
    <property type="entry name" value="Ribosomal_uL11_C"/>
</dbReference>
<dbReference type="Gene3D" id="1.10.10.250">
    <property type="entry name" value="Ribosomal protein L11, C-terminal domain"/>
    <property type="match status" value="1"/>
</dbReference>
<dbReference type="AlphaFoldDB" id="A0A8T4C6K0"/>
<keyword evidence="3 6" id="KW-0694">RNA-binding</keyword>
<comment type="subunit">
    <text evidence="6">Part of the ribosomal stalk of the 50S ribosomal subunit. Interacts with L10 and the large rRNA to form the base of the stalk. L10 forms an elongated spine to which L12 dimers bind in a sequential fashion forming a multimeric L10(L12)X complex.</text>
</comment>
<dbReference type="GO" id="GO:0070180">
    <property type="term" value="F:large ribosomal subunit rRNA binding"/>
    <property type="evidence" value="ECO:0007669"/>
    <property type="project" value="UniProtKB-UniRule"/>
</dbReference>
<evidence type="ECO:0000256" key="7">
    <source>
        <dbReference type="RuleBase" id="RU003978"/>
    </source>
</evidence>
<dbReference type="InterPro" id="IPR020784">
    <property type="entry name" value="Ribosomal_uL11_N"/>
</dbReference>
<feature type="domain" description="Large ribosomal subunit protein uL11 N-terminal" evidence="9">
    <location>
        <begin position="4"/>
        <end position="61"/>
    </location>
</feature>
<keyword evidence="4 6" id="KW-0689">Ribosomal protein</keyword>